<dbReference type="EMBL" id="RRYP01018030">
    <property type="protein sequence ID" value="TNV73818.1"/>
    <property type="molecule type" value="Genomic_DNA"/>
</dbReference>
<comment type="caution">
    <text evidence="1">The sequence shown here is derived from an EMBL/GenBank/DDBJ whole genome shotgun (WGS) entry which is preliminary data.</text>
</comment>
<evidence type="ECO:0000313" key="2">
    <source>
        <dbReference type="Proteomes" id="UP000785679"/>
    </source>
</evidence>
<dbReference type="AlphaFoldDB" id="A0A8J8SXE7"/>
<proteinExistence type="predicted"/>
<gene>
    <name evidence="1" type="ORF">FGO68_gene3989</name>
</gene>
<accession>A0A8J8SXE7</accession>
<name>A0A8J8SXE7_HALGN</name>
<reference evidence="1" key="1">
    <citation type="submission" date="2019-06" db="EMBL/GenBank/DDBJ databases">
        <authorList>
            <person name="Zheng W."/>
        </authorList>
    </citation>
    <scope>NUCLEOTIDE SEQUENCE</scope>
    <source>
        <strain evidence="1">QDHG01</strain>
    </source>
</reference>
<sequence>MRNYSMRALPVGHYSYLDCKFLCLDLDDTSQCLSQFQLRMISVSFQIIRGIPQRAFQIVHQHQQRQCLARYLHICPDYKYA</sequence>
<keyword evidence="2" id="KW-1185">Reference proteome</keyword>
<evidence type="ECO:0000313" key="1">
    <source>
        <dbReference type="EMBL" id="TNV73818.1"/>
    </source>
</evidence>
<dbReference type="Proteomes" id="UP000785679">
    <property type="component" value="Unassembled WGS sequence"/>
</dbReference>
<protein>
    <submittedName>
        <fullName evidence="1">Uncharacterized protein</fullName>
    </submittedName>
</protein>
<organism evidence="1 2">
    <name type="scientific">Halteria grandinella</name>
    <dbReference type="NCBI Taxonomy" id="5974"/>
    <lineage>
        <taxon>Eukaryota</taxon>
        <taxon>Sar</taxon>
        <taxon>Alveolata</taxon>
        <taxon>Ciliophora</taxon>
        <taxon>Intramacronucleata</taxon>
        <taxon>Spirotrichea</taxon>
        <taxon>Stichotrichia</taxon>
        <taxon>Sporadotrichida</taxon>
        <taxon>Halteriidae</taxon>
        <taxon>Halteria</taxon>
    </lineage>
</organism>